<name>A0A498Q113_9MYCO</name>
<proteinExistence type="predicted"/>
<dbReference type="AlphaFoldDB" id="A0A498Q113"/>
<protein>
    <submittedName>
        <fullName evidence="1">Uncharacterized protein</fullName>
    </submittedName>
</protein>
<dbReference type="EMBL" id="UPHQ01000099">
    <property type="protein sequence ID" value="VBA38594.1"/>
    <property type="molecule type" value="Genomic_DNA"/>
</dbReference>
<dbReference type="Proteomes" id="UP000267289">
    <property type="component" value="Unassembled WGS sequence"/>
</dbReference>
<evidence type="ECO:0000313" key="2">
    <source>
        <dbReference type="Proteomes" id="UP000267289"/>
    </source>
</evidence>
<accession>A0A498Q113</accession>
<organism evidence="1 2">
    <name type="scientific">Mycobacterium innocens</name>
    <dbReference type="NCBI Taxonomy" id="2341083"/>
    <lineage>
        <taxon>Bacteria</taxon>
        <taxon>Bacillati</taxon>
        <taxon>Actinomycetota</taxon>
        <taxon>Actinomycetes</taxon>
        <taxon>Mycobacteriales</taxon>
        <taxon>Mycobacteriaceae</taxon>
        <taxon>Mycobacterium</taxon>
    </lineage>
</organism>
<reference evidence="1 2" key="1">
    <citation type="submission" date="2018-09" db="EMBL/GenBank/DDBJ databases">
        <authorList>
            <person name="Tagini F."/>
        </authorList>
    </citation>
    <scope>NUCLEOTIDE SEQUENCE [LARGE SCALE GENOMIC DNA]</scope>
    <source>
        <strain evidence="1 2">MK13</strain>
    </source>
</reference>
<gene>
    <name evidence="1" type="ORF">LAUMK13_02175</name>
</gene>
<evidence type="ECO:0000313" key="1">
    <source>
        <dbReference type="EMBL" id="VBA38594.1"/>
    </source>
</evidence>
<sequence>MWWGREDYISDLFNDYVCDVRMQRGSLRVDRFDHPDGCVEYFKEC</sequence>
<keyword evidence="2" id="KW-1185">Reference proteome</keyword>